<dbReference type="SUPFAM" id="SSF48537">
    <property type="entry name" value="Phospholipase C/P1 nuclease"/>
    <property type="match status" value="1"/>
</dbReference>
<dbReference type="InterPro" id="IPR011659">
    <property type="entry name" value="WD40"/>
</dbReference>
<gene>
    <name evidence="2" type="ORF">PITCH_A230154</name>
</gene>
<reference evidence="2" key="1">
    <citation type="submission" date="2018-01" db="EMBL/GenBank/DDBJ databases">
        <authorList>
            <person name="Regsiter A."/>
            <person name="William W."/>
        </authorList>
    </citation>
    <scope>NUCLEOTIDE SEQUENCE</scope>
    <source>
        <strain evidence="2">TRIP AH-1</strain>
    </source>
</reference>
<dbReference type="InterPro" id="IPR008947">
    <property type="entry name" value="PLipase_C/P1_nuclease_dom_sf"/>
</dbReference>
<dbReference type="GO" id="GO:0016788">
    <property type="term" value="F:hydrolase activity, acting on ester bonds"/>
    <property type="evidence" value="ECO:0007669"/>
    <property type="project" value="InterPro"/>
</dbReference>
<dbReference type="PANTHER" id="PTHR36842:SF1">
    <property type="entry name" value="PROTEIN TOLB"/>
    <property type="match status" value="1"/>
</dbReference>
<evidence type="ECO:0000256" key="1">
    <source>
        <dbReference type="ARBA" id="ARBA00009820"/>
    </source>
</evidence>
<dbReference type="AlphaFoldDB" id="A0A445MYC2"/>
<evidence type="ECO:0000313" key="2">
    <source>
        <dbReference type="EMBL" id="SPD74468.1"/>
    </source>
</evidence>
<proteinExistence type="inferred from homology"/>
<dbReference type="PANTHER" id="PTHR36842">
    <property type="entry name" value="PROTEIN TOLB HOMOLOG"/>
    <property type="match status" value="1"/>
</dbReference>
<comment type="similarity">
    <text evidence="1">Belongs to the TolB family.</text>
</comment>
<sequence length="829" mass="93450">MRILKVYGALIMMSMCMPITSEGYDFDTVHPEINMNAVSQSKLDYILKNRCGFFDGITTDLDGRAIREWVREGGRMEDQPEKRGVNHFHDPLEDWDDAGLSIVPFSLSSFLWAAQFNQAPIYYSGGVSHSWFDARNSFWLGLTSKTETERETNFAECFQNIGHVMHLVSDLSVPAHVRDDSHYPDWPLKDPDPYELWTESQVSKDPNNLVYTGPNSNYDTSIFGRAVNLEQYPIPISALWDQDQYTGTNPEVTWSDHQVGLAEFTNANFFSSDSIVSIINSYDHPSLYDINLGSIDLRMPESVLSEDGKVDPRIYIRRIVNGEEAYKLYSQSFLGYDCMVAGHPELGPPVLDDEVHRDYADELVPRAVGYSANLLDYFFRGDMKIRKASAKLGSGMTIAGMNFEVKNDTFENEDNQIIEPFKAGVMDISCQYYLDGQEDPQYNFIQEIYTIAESDVSDKINSEFVPISVTFPEEEIIPYGAIDISFTLIFRGMLGKESGAVVARQYVFNENSRIAYAFQPGGSGNESNIFTIAPDGTDSKQITNSVYSDRSFYSSPSWSPDGAKLAFSKELCTDPDPSGECSGEYWSMNIDLIDLTSTENYPVNYIRNFSLPSDSGNWAIGPALWGASFSPDGNQLVAIATGYARWDGALVVFETASGAWHFINNWEYWTNKSVKNSPPAWSPTGDKIAYHVYEENVPDIGYVLRQDICLINPDGTEDQWLTYDNYNNAYPAWSPDGNWIIFVSDRDGEGYLDIWIMDPMGQNMQKVRDCGPDCYSPTFSPDGLKIAFKQGEDIYTINLDGSDFTRVTFSGYYTGQPVWSPVLPEPREP</sequence>
<organism evidence="2">
    <name type="scientific">uncultured Desulfobacterium sp</name>
    <dbReference type="NCBI Taxonomy" id="201089"/>
    <lineage>
        <taxon>Bacteria</taxon>
        <taxon>Pseudomonadati</taxon>
        <taxon>Thermodesulfobacteriota</taxon>
        <taxon>Desulfobacteria</taxon>
        <taxon>Desulfobacterales</taxon>
        <taxon>Desulfobacteriaceae</taxon>
        <taxon>Desulfobacterium</taxon>
        <taxon>environmental samples</taxon>
    </lineage>
</organism>
<protein>
    <submittedName>
        <fullName evidence="2">Uncharacterized protein</fullName>
    </submittedName>
</protein>
<dbReference type="SUPFAM" id="SSF69304">
    <property type="entry name" value="Tricorn protease N-terminal domain"/>
    <property type="match status" value="1"/>
</dbReference>
<dbReference type="Pfam" id="PF07676">
    <property type="entry name" value="PD40"/>
    <property type="match status" value="3"/>
</dbReference>
<dbReference type="EMBL" id="OJIN01000146">
    <property type="protein sequence ID" value="SPD74468.1"/>
    <property type="molecule type" value="Genomic_DNA"/>
</dbReference>
<name>A0A445MYC2_9BACT</name>
<dbReference type="InterPro" id="IPR011042">
    <property type="entry name" value="6-blade_b-propeller_TolB-like"/>
</dbReference>
<dbReference type="Gene3D" id="2.120.10.30">
    <property type="entry name" value="TolB, C-terminal domain"/>
    <property type="match status" value="2"/>
</dbReference>
<dbReference type="Gene3D" id="1.10.575.10">
    <property type="entry name" value="P1 Nuclease"/>
    <property type="match status" value="1"/>
</dbReference>
<accession>A0A445MYC2</accession>